<dbReference type="Pfam" id="PF02926">
    <property type="entry name" value="THUMP"/>
    <property type="match status" value="1"/>
</dbReference>
<dbReference type="PANTHER" id="PTHR43209:SF1">
    <property type="entry name" value="TRNA SULFURTRANSFERASE"/>
    <property type="match status" value="1"/>
</dbReference>
<evidence type="ECO:0000256" key="13">
    <source>
        <dbReference type="ARBA" id="ARBA00061472"/>
    </source>
</evidence>
<dbReference type="Pfam" id="PF22025">
    <property type="entry name" value="ThiI_fer"/>
    <property type="match status" value="1"/>
</dbReference>
<dbReference type="GO" id="GO:0000049">
    <property type="term" value="F:tRNA binding"/>
    <property type="evidence" value="ECO:0007669"/>
    <property type="project" value="UniProtKB-UniRule"/>
</dbReference>
<organism evidence="21 22">
    <name type="scientific">Fredinandcohnia quinoae</name>
    <dbReference type="NCBI Taxonomy" id="2918902"/>
    <lineage>
        <taxon>Bacteria</taxon>
        <taxon>Bacillati</taxon>
        <taxon>Bacillota</taxon>
        <taxon>Bacilli</taxon>
        <taxon>Bacillales</taxon>
        <taxon>Bacillaceae</taxon>
        <taxon>Fredinandcohnia</taxon>
    </lineage>
</organism>
<dbReference type="AlphaFoldDB" id="A0AAW5E7W6"/>
<keyword evidence="8 19" id="KW-0694">RNA-binding</keyword>
<evidence type="ECO:0000256" key="8">
    <source>
        <dbReference type="ARBA" id="ARBA00022884"/>
    </source>
</evidence>
<keyword evidence="7 19" id="KW-0067">ATP-binding</keyword>
<proteinExistence type="inferred from homology"/>
<feature type="binding site" evidence="19">
    <location>
        <begin position="183"/>
        <end position="184"/>
    </location>
    <ligand>
        <name>ATP</name>
        <dbReference type="ChEBI" id="CHEBI:30616"/>
    </ligand>
</feature>
<dbReference type="PANTHER" id="PTHR43209">
    <property type="entry name" value="TRNA SULFURTRANSFERASE"/>
    <property type="match status" value="1"/>
</dbReference>
<dbReference type="GO" id="GO:0005829">
    <property type="term" value="C:cytosol"/>
    <property type="evidence" value="ECO:0007669"/>
    <property type="project" value="TreeGrafter"/>
</dbReference>
<comment type="catalytic activity">
    <reaction evidence="11 19">
        <text>[ThiS sulfur-carrier protein]-C-terminal Gly-Gly-AMP + S-sulfanyl-L-cysteinyl-[cysteine desulfurase] + AH2 = [ThiS sulfur-carrier protein]-C-terminal-Gly-aminoethanethioate + L-cysteinyl-[cysteine desulfurase] + A + AMP + 2 H(+)</text>
        <dbReference type="Rhea" id="RHEA:43340"/>
        <dbReference type="Rhea" id="RHEA-COMP:12157"/>
        <dbReference type="Rhea" id="RHEA-COMP:12158"/>
        <dbReference type="Rhea" id="RHEA-COMP:12910"/>
        <dbReference type="Rhea" id="RHEA-COMP:19908"/>
        <dbReference type="ChEBI" id="CHEBI:13193"/>
        <dbReference type="ChEBI" id="CHEBI:15378"/>
        <dbReference type="ChEBI" id="CHEBI:17499"/>
        <dbReference type="ChEBI" id="CHEBI:29950"/>
        <dbReference type="ChEBI" id="CHEBI:61963"/>
        <dbReference type="ChEBI" id="CHEBI:90618"/>
        <dbReference type="ChEBI" id="CHEBI:232372"/>
        <dbReference type="ChEBI" id="CHEBI:456215"/>
    </reaction>
</comment>
<feature type="binding site" evidence="19">
    <location>
        <position position="265"/>
    </location>
    <ligand>
        <name>ATP</name>
        <dbReference type="ChEBI" id="CHEBI:30616"/>
    </ligand>
</feature>
<dbReference type="FunFam" id="3.40.50.620:FF:000053">
    <property type="entry name" value="Probable tRNA sulfurtransferase"/>
    <property type="match status" value="1"/>
</dbReference>
<feature type="domain" description="THUMP" evidence="20">
    <location>
        <begin position="60"/>
        <end position="165"/>
    </location>
</feature>
<evidence type="ECO:0000256" key="2">
    <source>
        <dbReference type="ARBA" id="ARBA00004948"/>
    </source>
</evidence>
<gene>
    <name evidence="19 21" type="primary">thiI</name>
    <name evidence="21" type="ORF">MJG50_19795</name>
</gene>
<dbReference type="GO" id="GO:0052837">
    <property type="term" value="P:thiazole biosynthetic process"/>
    <property type="evidence" value="ECO:0007669"/>
    <property type="project" value="TreeGrafter"/>
</dbReference>
<dbReference type="CDD" id="cd11716">
    <property type="entry name" value="THUMP_ThiI"/>
    <property type="match status" value="1"/>
</dbReference>
<evidence type="ECO:0000256" key="3">
    <source>
        <dbReference type="ARBA" id="ARBA00022490"/>
    </source>
</evidence>
<dbReference type="GO" id="GO:0004810">
    <property type="term" value="F:CCA tRNA nucleotidyltransferase activity"/>
    <property type="evidence" value="ECO:0007669"/>
    <property type="project" value="InterPro"/>
</dbReference>
<dbReference type="SMART" id="SM00981">
    <property type="entry name" value="THUMP"/>
    <property type="match status" value="1"/>
</dbReference>
<comment type="caution">
    <text evidence="21">The sequence shown here is derived from an EMBL/GenBank/DDBJ whole genome shotgun (WGS) entry which is preliminary data.</text>
</comment>
<comment type="catalytic activity">
    <reaction evidence="10 19">
        <text>[ThiI sulfur-carrier protein]-S-sulfanyl-L-cysteine + a uridine in tRNA + 2 reduced [2Fe-2S]-[ferredoxin] + ATP + H(+) = [ThiI sulfur-carrier protein]-L-cysteine + a 4-thiouridine in tRNA + 2 oxidized [2Fe-2S]-[ferredoxin] + AMP + diphosphate</text>
        <dbReference type="Rhea" id="RHEA:24176"/>
        <dbReference type="Rhea" id="RHEA-COMP:10000"/>
        <dbReference type="Rhea" id="RHEA-COMP:10001"/>
        <dbReference type="Rhea" id="RHEA-COMP:13337"/>
        <dbReference type="Rhea" id="RHEA-COMP:13338"/>
        <dbReference type="Rhea" id="RHEA-COMP:13339"/>
        <dbReference type="Rhea" id="RHEA-COMP:13340"/>
        <dbReference type="ChEBI" id="CHEBI:15378"/>
        <dbReference type="ChEBI" id="CHEBI:29950"/>
        <dbReference type="ChEBI" id="CHEBI:30616"/>
        <dbReference type="ChEBI" id="CHEBI:33019"/>
        <dbReference type="ChEBI" id="CHEBI:33737"/>
        <dbReference type="ChEBI" id="CHEBI:33738"/>
        <dbReference type="ChEBI" id="CHEBI:61963"/>
        <dbReference type="ChEBI" id="CHEBI:65315"/>
        <dbReference type="ChEBI" id="CHEBI:136798"/>
        <dbReference type="ChEBI" id="CHEBI:456215"/>
        <dbReference type="EC" id="2.8.1.4"/>
    </reaction>
</comment>
<evidence type="ECO:0000256" key="19">
    <source>
        <dbReference type="HAMAP-Rule" id="MF_00021"/>
    </source>
</evidence>
<dbReference type="GO" id="GO:0009229">
    <property type="term" value="P:thiamine diphosphate biosynthetic process"/>
    <property type="evidence" value="ECO:0007669"/>
    <property type="project" value="UniProtKB-UniRule"/>
</dbReference>
<evidence type="ECO:0000313" key="22">
    <source>
        <dbReference type="Proteomes" id="UP001431131"/>
    </source>
</evidence>
<evidence type="ECO:0000256" key="12">
    <source>
        <dbReference type="ARBA" id="ARBA00058382"/>
    </source>
</evidence>
<dbReference type="Proteomes" id="UP001431131">
    <property type="component" value="Unassembled WGS sequence"/>
</dbReference>
<evidence type="ECO:0000256" key="15">
    <source>
        <dbReference type="ARBA" id="ARBA00071867"/>
    </source>
</evidence>
<evidence type="ECO:0000256" key="1">
    <source>
        <dbReference type="ARBA" id="ARBA00004496"/>
    </source>
</evidence>
<evidence type="ECO:0000256" key="9">
    <source>
        <dbReference type="ARBA" id="ARBA00022977"/>
    </source>
</evidence>
<dbReference type="InterPro" id="IPR050102">
    <property type="entry name" value="tRNA_sulfurtransferase_ThiI"/>
</dbReference>
<feature type="binding site" evidence="19">
    <location>
        <begin position="208"/>
        <end position="209"/>
    </location>
    <ligand>
        <name>ATP</name>
        <dbReference type="ChEBI" id="CHEBI:30616"/>
    </ligand>
</feature>
<dbReference type="RefSeq" id="WP_240257504.1">
    <property type="nucleotide sequence ID" value="NZ_JAKTTI010000046.1"/>
</dbReference>
<evidence type="ECO:0000256" key="16">
    <source>
        <dbReference type="ARBA" id="ARBA00075337"/>
    </source>
</evidence>
<dbReference type="GO" id="GO:0140741">
    <property type="term" value="F:tRNA-uracil-4 sulfurtransferase activity"/>
    <property type="evidence" value="ECO:0007669"/>
    <property type="project" value="UniProtKB-EC"/>
</dbReference>
<name>A0AAW5E7W6_9BACI</name>
<dbReference type="SUPFAM" id="SSF143437">
    <property type="entry name" value="THUMP domain-like"/>
    <property type="match status" value="1"/>
</dbReference>
<evidence type="ECO:0000256" key="14">
    <source>
        <dbReference type="ARBA" id="ARBA00066827"/>
    </source>
</evidence>
<dbReference type="NCBIfam" id="TIGR00342">
    <property type="entry name" value="tRNA uracil 4-sulfurtransferase ThiI"/>
    <property type="match status" value="1"/>
</dbReference>
<evidence type="ECO:0000256" key="18">
    <source>
        <dbReference type="ARBA" id="ARBA00080570"/>
    </source>
</evidence>
<comment type="subcellular location">
    <subcellularLocation>
        <location evidence="1 19">Cytoplasm</location>
    </subcellularLocation>
</comment>
<evidence type="ECO:0000256" key="11">
    <source>
        <dbReference type="ARBA" id="ARBA00052330"/>
    </source>
</evidence>
<dbReference type="CDD" id="cd01712">
    <property type="entry name" value="PPase_ThiI"/>
    <property type="match status" value="1"/>
</dbReference>
<evidence type="ECO:0000256" key="17">
    <source>
        <dbReference type="ARBA" id="ARBA00077849"/>
    </source>
</evidence>
<comment type="pathway">
    <text evidence="2 19">Cofactor biosynthesis; thiamine diphosphate biosynthesis.</text>
</comment>
<feature type="binding site" evidence="19">
    <location>
        <position position="296"/>
    </location>
    <ligand>
        <name>ATP</name>
        <dbReference type="ChEBI" id="CHEBI:30616"/>
    </ligand>
</feature>
<keyword evidence="9 19" id="KW-0784">Thiamine biosynthesis</keyword>
<sequence>MEYDRILIRFGEISTKGRNRHQFIEQLRKNIQTKLSDYKKITIHKTRDRIYLKLNGESHEEIINGLKGIFGIQSFSLAMKVESEINLIKAGALAAYQQLENKGITFKISAKRSDKTFPLNTNELNYELGSHLLKNIEGLKVDVHNPDVNIKVEVRKGVTYITCKDIPGAGGLPVGISGKAMLMLSGGLDSPVAGFLSMKRGLEIEAVHFYSPPYTSERSRQKVVDLAQELTEFSGSIKLHIVPFTEIQQVIQQQIPENYTLISTRRLMLKIADEIRKLNNGLAIATGESLGQVASQTLESMFVINEVTSTPMIRPLISTDKTEIIEIARKINTYDISIRPFEDCCTIFTPASPKTKPKLDRVKYYESFTDFEGLIADAIKNTEVLYLNHTGQYVDDDNLF</sequence>
<dbReference type="GO" id="GO:0009228">
    <property type="term" value="P:thiamine biosynthetic process"/>
    <property type="evidence" value="ECO:0007669"/>
    <property type="project" value="UniProtKB-KW"/>
</dbReference>
<comment type="function">
    <text evidence="12 19">Catalyzes the ATP-dependent transfer of a sulfur to tRNA to produce 4-thiouridine in position 8 of tRNAs, which functions as a near-UV photosensor. Also catalyzes the transfer of sulfur to the sulfur carrier protein ThiS, forming ThiS-thiocarboxylate. This is a step in the synthesis of thiazole, in the thiamine biosynthesis pathway. The sulfur is donated as persulfide by IscS.</text>
</comment>
<dbReference type="InterPro" id="IPR004114">
    <property type="entry name" value="THUMP_dom"/>
</dbReference>
<dbReference type="PROSITE" id="PS51165">
    <property type="entry name" value="THUMP"/>
    <property type="match status" value="1"/>
</dbReference>
<keyword evidence="3 19" id="KW-0963">Cytoplasm</keyword>
<evidence type="ECO:0000256" key="6">
    <source>
        <dbReference type="ARBA" id="ARBA00022741"/>
    </source>
</evidence>
<keyword evidence="22" id="KW-1185">Reference proteome</keyword>
<dbReference type="GO" id="GO:0005524">
    <property type="term" value="F:ATP binding"/>
    <property type="evidence" value="ECO:0007669"/>
    <property type="project" value="UniProtKB-UniRule"/>
</dbReference>
<dbReference type="HAMAP" id="MF_00021">
    <property type="entry name" value="ThiI"/>
    <property type="match status" value="1"/>
</dbReference>
<evidence type="ECO:0000313" key="21">
    <source>
        <dbReference type="EMBL" id="MCH1627584.1"/>
    </source>
</evidence>
<dbReference type="InterPro" id="IPR049961">
    <property type="entry name" value="ThiI_N"/>
</dbReference>
<dbReference type="Gene3D" id="3.30.2130.30">
    <property type="match status" value="1"/>
</dbReference>
<keyword evidence="6 19" id="KW-0547">Nucleotide-binding</keyword>
<dbReference type="EMBL" id="JAKTTI010000046">
    <property type="protein sequence ID" value="MCH1627584.1"/>
    <property type="molecule type" value="Genomic_DNA"/>
</dbReference>
<evidence type="ECO:0000256" key="5">
    <source>
        <dbReference type="ARBA" id="ARBA00022679"/>
    </source>
</evidence>
<keyword evidence="5 19" id="KW-0808">Transferase</keyword>
<evidence type="ECO:0000259" key="20">
    <source>
        <dbReference type="PROSITE" id="PS51165"/>
    </source>
</evidence>
<dbReference type="Pfam" id="PF02568">
    <property type="entry name" value="ThiI"/>
    <property type="match status" value="1"/>
</dbReference>
<evidence type="ECO:0000256" key="7">
    <source>
        <dbReference type="ARBA" id="ARBA00022840"/>
    </source>
</evidence>
<reference evidence="21" key="1">
    <citation type="submission" date="2022-02" db="EMBL/GenBank/DDBJ databases">
        <title>Fredinandcohnia quinoae sp. nov. isolated from Chenopodium quinoa seeds.</title>
        <authorList>
            <person name="Saati-Santamaria Z."/>
            <person name="Flores-Felix J.D."/>
            <person name="Igual J.M."/>
            <person name="Velazquez E."/>
            <person name="Garcia-Fraile P."/>
            <person name="Martinez-Molina E."/>
        </authorList>
    </citation>
    <scope>NUCLEOTIDE SEQUENCE</scope>
    <source>
        <strain evidence="21">SECRCQ15</strain>
    </source>
</reference>
<evidence type="ECO:0000256" key="4">
    <source>
        <dbReference type="ARBA" id="ARBA00022555"/>
    </source>
</evidence>
<dbReference type="InterPro" id="IPR014729">
    <property type="entry name" value="Rossmann-like_a/b/a_fold"/>
</dbReference>
<dbReference type="EC" id="2.8.1.4" evidence="14 19"/>
<evidence type="ECO:0000256" key="10">
    <source>
        <dbReference type="ARBA" id="ARBA00050570"/>
    </source>
</evidence>
<dbReference type="InterPro" id="IPR054173">
    <property type="entry name" value="ThiI_fer"/>
</dbReference>
<protein>
    <recommendedName>
        <fullName evidence="15 19">Probable tRNA sulfurtransferase</fullName>
        <ecNumber evidence="14 19">2.8.1.4</ecNumber>
    </recommendedName>
    <alternativeName>
        <fullName evidence="16 19">Sulfur carrier protein ThiS sulfurtransferase</fullName>
    </alternativeName>
    <alternativeName>
        <fullName evidence="17 19">Thiamine biosynthesis protein ThiI</fullName>
    </alternativeName>
    <alternativeName>
        <fullName evidence="18 19">tRNA 4-thiouridine synthase</fullName>
    </alternativeName>
</protein>
<accession>A0AAW5E7W6</accession>
<dbReference type="InterPro" id="IPR049962">
    <property type="entry name" value="THUMP_ThiI"/>
</dbReference>
<feature type="binding site" evidence="19">
    <location>
        <position position="287"/>
    </location>
    <ligand>
        <name>ATP</name>
        <dbReference type="ChEBI" id="CHEBI:30616"/>
    </ligand>
</feature>
<dbReference type="Gene3D" id="3.40.50.620">
    <property type="entry name" value="HUPs"/>
    <property type="match status" value="1"/>
</dbReference>
<dbReference type="SUPFAM" id="SSF52402">
    <property type="entry name" value="Adenine nucleotide alpha hydrolases-like"/>
    <property type="match status" value="1"/>
</dbReference>
<dbReference type="InterPro" id="IPR003720">
    <property type="entry name" value="tRNA_STrfase"/>
</dbReference>
<keyword evidence="4 19" id="KW-0820">tRNA-binding</keyword>
<comment type="similarity">
    <text evidence="13 19">Belongs to the ThiI family.</text>
</comment>
<dbReference type="GO" id="GO:0002937">
    <property type="term" value="P:tRNA 4-thiouridine biosynthesis"/>
    <property type="evidence" value="ECO:0007669"/>
    <property type="project" value="TreeGrafter"/>
</dbReference>
<dbReference type="InterPro" id="IPR020536">
    <property type="entry name" value="ThiI_AANH"/>
</dbReference>